<dbReference type="Pfam" id="PF00149">
    <property type="entry name" value="Metallophos"/>
    <property type="match status" value="1"/>
</dbReference>
<dbReference type="Gene3D" id="3.60.21.10">
    <property type="match status" value="1"/>
</dbReference>
<gene>
    <name evidence="2" type="ORF">MTBPR1_70028</name>
</gene>
<dbReference type="EMBL" id="FLYE01000046">
    <property type="protein sequence ID" value="SCA57756.1"/>
    <property type="molecule type" value="Genomic_DNA"/>
</dbReference>
<dbReference type="RefSeq" id="WP_069189774.1">
    <property type="nucleotide sequence ID" value="NZ_FLYE01000046.1"/>
</dbReference>
<reference evidence="2 3" key="1">
    <citation type="submission" date="2016-07" db="EMBL/GenBank/DDBJ databases">
        <authorList>
            <person name="Lefevre C.T."/>
        </authorList>
    </citation>
    <scope>NUCLEOTIDE SEQUENCE [LARGE SCALE GENOMIC DNA]</scope>
    <source>
        <strain evidence="2">PR1</strain>
    </source>
</reference>
<dbReference type="STRING" id="1867952.MTBPR1_70028"/>
<name>A0A1C3RKH8_9PROT</name>
<evidence type="ECO:0000313" key="2">
    <source>
        <dbReference type="EMBL" id="SCA57756.1"/>
    </source>
</evidence>
<dbReference type="OrthoDB" id="9807890at2"/>
<protein>
    <recommendedName>
        <fullName evidence="1">Calcineurin-like phosphoesterase domain-containing protein</fullName>
    </recommendedName>
</protein>
<keyword evidence="3" id="KW-1185">Reference proteome</keyword>
<evidence type="ECO:0000259" key="1">
    <source>
        <dbReference type="Pfam" id="PF00149"/>
    </source>
</evidence>
<dbReference type="SUPFAM" id="SSF56300">
    <property type="entry name" value="Metallo-dependent phosphatases"/>
    <property type="match status" value="1"/>
</dbReference>
<dbReference type="InterPro" id="IPR050126">
    <property type="entry name" value="Ap4A_hydrolase"/>
</dbReference>
<dbReference type="PANTHER" id="PTHR42850:SF4">
    <property type="entry name" value="ZINC-DEPENDENT ENDOPOLYPHOSPHATASE"/>
    <property type="match status" value="1"/>
</dbReference>
<feature type="domain" description="Calcineurin-like phosphoesterase" evidence="1">
    <location>
        <begin position="20"/>
        <end position="211"/>
    </location>
</feature>
<accession>A0A1C3RKH8</accession>
<dbReference type="GO" id="GO:0005737">
    <property type="term" value="C:cytoplasm"/>
    <property type="evidence" value="ECO:0007669"/>
    <property type="project" value="TreeGrafter"/>
</dbReference>
<evidence type="ECO:0000313" key="3">
    <source>
        <dbReference type="Proteomes" id="UP000231658"/>
    </source>
</evidence>
<sequence length="262" mass="29345">MNIIRKPYPIPGTPKEGVCVVAVGDIHGRYDLLQKAIPCIKKALPPEAKQTDLVLLGDILDRGDAAIEVIDYIREGIEDWNIIPLLGNHEQLLLRVLDANDAAYRPTWRMWRGNGGISTLENLQINIPSIAETDTKTHKKALIKALGQERLDYINGFRSHYRNGSILCVHGGIDPNKTLEENFTAPRLSQHPNHWAWIRDDFLDHQGPYEDGVFVVHGHTVLPGPRLEPHRIGLDTGACLYGVLSGAIFYNHQMTIFQVTAD</sequence>
<dbReference type="GO" id="GO:0008803">
    <property type="term" value="F:bis(5'-nucleosyl)-tetraphosphatase (symmetrical) activity"/>
    <property type="evidence" value="ECO:0007669"/>
    <property type="project" value="TreeGrafter"/>
</dbReference>
<dbReference type="GO" id="GO:0110154">
    <property type="term" value="P:RNA decapping"/>
    <property type="evidence" value="ECO:0007669"/>
    <property type="project" value="TreeGrafter"/>
</dbReference>
<dbReference type="AlphaFoldDB" id="A0A1C3RKH8"/>
<dbReference type="InterPro" id="IPR029052">
    <property type="entry name" value="Metallo-depent_PP-like"/>
</dbReference>
<dbReference type="PANTHER" id="PTHR42850">
    <property type="entry name" value="METALLOPHOSPHOESTERASE"/>
    <property type="match status" value="1"/>
</dbReference>
<proteinExistence type="predicted"/>
<dbReference type="InterPro" id="IPR004843">
    <property type="entry name" value="Calcineurin-like_PHP"/>
</dbReference>
<organism evidence="2 3">
    <name type="scientific">Candidatus Terasakiella magnetica</name>
    <dbReference type="NCBI Taxonomy" id="1867952"/>
    <lineage>
        <taxon>Bacteria</taxon>
        <taxon>Pseudomonadati</taxon>
        <taxon>Pseudomonadota</taxon>
        <taxon>Alphaproteobacteria</taxon>
        <taxon>Rhodospirillales</taxon>
        <taxon>Terasakiellaceae</taxon>
        <taxon>Terasakiella</taxon>
    </lineage>
</organism>
<dbReference type="Proteomes" id="UP000231658">
    <property type="component" value="Unassembled WGS sequence"/>
</dbReference>
<dbReference type="GO" id="GO:0016791">
    <property type="term" value="F:phosphatase activity"/>
    <property type="evidence" value="ECO:0007669"/>
    <property type="project" value="TreeGrafter"/>
</dbReference>